<name>A0A317WNN6_9EURO</name>
<comment type="caution">
    <text evidence="2">The sequence shown here is derived from an EMBL/GenBank/DDBJ whole genome shotgun (WGS) entry which is preliminary data.</text>
</comment>
<reference evidence="2 3" key="1">
    <citation type="submission" date="2016-12" db="EMBL/GenBank/DDBJ databases">
        <title>The genomes of Aspergillus section Nigri reveals drivers in fungal speciation.</title>
        <authorList>
            <consortium name="DOE Joint Genome Institute"/>
            <person name="Vesth T.C."/>
            <person name="Nybo J."/>
            <person name="Theobald S."/>
            <person name="Brandl J."/>
            <person name="Frisvad J.C."/>
            <person name="Nielsen K.F."/>
            <person name="Lyhne E.K."/>
            <person name="Kogle M.E."/>
            <person name="Kuo A."/>
            <person name="Riley R."/>
            <person name="Clum A."/>
            <person name="Nolan M."/>
            <person name="Lipzen A."/>
            <person name="Salamov A."/>
            <person name="Henrissat B."/>
            <person name="Wiebenga A."/>
            <person name="De Vries R.P."/>
            <person name="Grigoriev I.V."/>
            <person name="Mortensen U.H."/>
            <person name="Andersen M.R."/>
            <person name="Baker S.E."/>
        </authorList>
    </citation>
    <scope>NUCLEOTIDE SEQUENCE [LARGE SCALE GENOMIC DNA]</scope>
    <source>
        <strain evidence="2 3">CBS 115572</strain>
    </source>
</reference>
<feature type="domain" description="AB hydrolase-1" evidence="1">
    <location>
        <begin position="7"/>
        <end position="250"/>
    </location>
</feature>
<dbReference type="Proteomes" id="UP000246702">
    <property type="component" value="Unassembled WGS sequence"/>
</dbReference>
<gene>
    <name evidence="2" type="ORF">BO94DRAFT_535092</name>
</gene>
<evidence type="ECO:0000313" key="2">
    <source>
        <dbReference type="EMBL" id="PWY88084.1"/>
    </source>
</evidence>
<dbReference type="SUPFAM" id="SSF53474">
    <property type="entry name" value="alpha/beta-Hydrolases"/>
    <property type="match status" value="1"/>
</dbReference>
<keyword evidence="3" id="KW-1185">Reference proteome</keyword>
<accession>A0A317WNN6</accession>
<dbReference type="RefSeq" id="XP_025467867.1">
    <property type="nucleotide sequence ID" value="XM_025611698.1"/>
</dbReference>
<dbReference type="OrthoDB" id="3466836at2759"/>
<sequence>SGLPALLTYDRYGQGLTTDRDPADTSSPDPAHGHDCLSIIHDLHQLLKQITSIHLHKPLHEIQLILISNSIGGALSRLYAQTYPGSVAGLMFLDSVLANSDFVNIYPNPDDPSFNSTSLPEGVTVDALHKTRAFMAKVFHPETGVMGAAEGLSRKNLPTLLPSSNAPKLLGPGGKGPWVTVVGHEFEKFEEEFETMSGGERVLTREYLNPYWERYNHGLVGITEEGRGRGPLRAPGTGHFVQRDNPLWVAGEIRGLVVRVLGDGE</sequence>
<dbReference type="InterPro" id="IPR029058">
    <property type="entry name" value="AB_hydrolase_fold"/>
</dbReference>
<proteinExistence type="predicted"/>
<dbReference type="AlphaFoldDB" id="A0A317WNN6"/>
<dbReference type="Pfam" id="PF12697">
    <property type="entry name" value="Abhydrolase_6"/>
    <property type="match status" value="1"/>
</dbReference>
<dbReference type="InterPro" id="IPR000073">
    <property type="entry name" value="AB_hydrolase_1"/>
</dbReference>
<dbReference type="EMBL" id="MSFK01000013">
    <property type="protein sequence ID" value="PWY88084.1"/>
    <property type="molecule type" value="Genomic_DNA"/>
</dbReference>
<feature type="non-terminal residue" evidence="2">
    <location>
        <position position="1"/>
    </location>
</feature>
<organism evidence="2 3">
    <name type="scientific">Aspergillus sclerotioniger CBS 115572</name>
    <dbReference type="NCBI Taxonomy" id="1450535"/>
    <lineage>
        <taxon>Eukaryota</taxon>
        <taxon>Fungi</taxon>
        <taxon>Dikarya</taxon>
        <taxon>Ascomycota</taxon>
        <taxon>Pezizomycotina</taxon>
        <taxon>Eurotiomycetes</taxon>
        <taxon>Eurotiomycetidae</taxon>
        <taxon>Eurotiales</taxon>
        <taxon>Aspergillaceae</taxon>
        <taxon>Aspergillus</taxon>
        <taxon>Aspergillus subgen. Circumdati</taxon>
    </lineage>
</organism>
<dbReference type="GeneID" id="37113841"/>
<dbReference type="Gene3D" id="3.40.50.1820">
    <property type="entry name" value="alpha/beta hydrolase"/>
    <property type="match status" value="1"/>
</dbReference>
<evidence type="ECO:0000259" key="1">
    <source>
        <dbReference type="Pfam" id="PF12697"/>
    </source>
</evidence>
<evidence type="ECO:0000313" key="3">
    <source>
        <dbReference type="Proteomes" id="UP000246702"/>
    </source>
</evidence>
<protein>
    <recommendedName>
        <fullName evidence="1">AB hydrolase-1 domain-containing protein</fullName>
    </recommendedName>
</protein>